<evidence type="ECO:0000313" key="1">
    <source>
        <dbReference type="EMBL" id="RVX00149.1"/>
    </source>
</evidence>
<comment type="caution">
    <text evidence="1">The sequence shown here is derived from an EMBL/GenBank/DDBJ whole genome shotgun (WGS) entry which is preliminary data.</text>
</comment>
<proteinExistence type="predicted"/>
<reference evidence="1 2" key="1">
    <citation type="journal article" date="2018" name="PLoS Genet.">
        <title>Population sequencing reveals clonal diversity and ancestral inbreeding in the grapevine cultivar Chardonnay.</title>
        <authorList>
            <person name="Roach M.J."/>
            <person name="Johnson D.L."/>
            <person name="Bohlmann J."/>
            <person name="van Vuuren H.J."/>
            <person name="Jones S.J."/>
            <person name="Pretorius I.S."/>
            <person name="Schmidt S.A."/>
            <person name="Borneman A.R."/>
        </authorList>
    </citation>
    <scope>NUCLEOTIDE SEQUENCE [LARGE SCALE GENOMIC DNA]</scope>
    <source>
        <strain evidence="2">cv. Chardonnay</strain>
        <tissue evidence="1">Leaf</tissue>
    </source>
</reference>
<accession>A0A438ITT1</accession>
<dbReference type="Proteomes" id="UP000288805">
    <property type="component" value="Unassembled WGS sequence"/>
</dbReference>
<sequence length="255" mass="28130">MPLKSWSRARVGSKWSIGRVATYENLNTLVPSSTCPSLTRCGSRQSRRCVRWCTPYNATILVAIPYIGAYGHHSQRSVFSERQLQSPQHCFASSTFRLASIPAHWLAKTHSTPHLPTYEVEVSLNEALGAEEAKQKVAKRLSEAIEVDENGSSSKLAITTPTTAVLLSSSVLKAMDVESIAFHGLGKTITISSDDSTPSAQSSLVVPTDVLSREELNVMLERFPTFIEMKPPTFHMNELFSVLERIPVDVIIELS</sequence>
<dbReference type="AlphaFoldDB" id="A0A438ITT1"/>
<protein>
    <submittedName>
        <fullName evidence="1">Uncharacterized protein</fullName>
    </submittedName>
</protein>
<gene>
    <name evidence="1" type="ORF">CK203_026578</name>
</gene>
<dbReference type="EMBL" id="QGNW01000083">
    <property type="protein sequence ID" value="RVX00149.1"/>
    <property type="molecule type" value="Genomic_DNA"/>
</dbReference>
<name>A0A438ITT1_VITVI</name>
<organism evidence="1 2">
    <name type="scientific">Vitis vinifera</name>
    <name type="common">Grape</name>
    <dbReference type="NCBI Taxonomy" id="29760"/>
    <lineage>
        <taxon>Eukaryota</taxon>
        <taxon>Viridiplantae</taxon>
        <taxon>Streptophyta</taxon>
        <taxon>Embryophyta</taxon>
        <taxon>Tracheophyta</taxon>
        <taxon>Spermatophyta</taxon>
        <taxon>Magnoliopsida</taxon>
        <taxon>eudicotyledons</taxon>
        <taxon>Gunneridae</taxon>
        <taxon>Pentapetalae</taxon>
        <taxon>rosids</taxon>
        <taxon>Vitales</taxon>
        <taxon>Vitaceae</taxon>
        <taxon>Viteae</taxon>
        <taxon>Vitis</taxon>
    </lineage>
</organism>
<evidence type="ECO:0000313" key="2">
    <source>
        <dbReference type="Proteomes" id="UP000288805"/>
    </source>
</evidence>